<evidence type="ECO:0000256" key="4">
    <source>
        <dbReference type="ARBA" id="ARBA00022741"/>
    </source>
</evidence>
<evidence type="ECO:0000256" key="2">
    <source>
        <dbReference type="ARBA" id="ARBA00007249"/>
    </source>
</evidence>
<reference evidence="8 9" key="1">
    <citation type="submission" date="2020-04" db="EMBL/GenBank/DDBJ databases">
        <title>Perkinsus chesapeaki whole genome sequence.</title>
        <authorList>
            <person name="Bogema D.R."/>
        </authorList>
    </citation>
    <scope>NUCLEOTIDE SEQUENCE [LARGE SCALE GENOMIC DNA]</scope>
    <source>
        <strain evidence="8">ATCC PRA-425</strain>
    </source>
</reference>
<dbReference type="Gene3D" id="3.40.50.300">
    <property type="entry name" value="P-loop containing nucleotide triphosphate hydrolases"/>
    <property type="match status" value="1"/>
</dbReference>
<dbReference type="PROSITE" id="PS51722">
    <property type="entry name" value="G_TR_2"/>
    <property type="match status" value="1"/>
</dbReference>
<dbReference type="EMBL" id="JAAPAO010000352">
    <property type="protein sequence ID" value="KAF4662247.1"/>
    <property type="molecule type" value="Genomic_DNA"/>
</dbReference>
<dbReference type="InterPro" id="IPR027417">
    <property type="entry name" value="P-loop_NTPase"/>
</dbReference>
<dbReference type="FunFam" id="2.40.30.10:FF:000020">
    <property type="entry name" value="Translation elongation factor EF-1"/>
    <property type="match status" value="1"/>
</dbReference>
<feature type="domain" description="Tr-type G" evidence="7">
    <location>
        <begin position="374"/>
        <end position="602"/>
    </location>
</feature>
<keyword evidence="6" id="KW-0812">Transmembrane</keyword>
<dbReference type="CDD" id="cd01883">
    <property type="entry name" value="EF1_alpha"/>
    <property type="match status" value="1"/>
</dbReference>
<dbReference type="InterPro" id="IPR013094">
    <property type="entry name" value="AB_hydrolase_3"/>
</dbReference>
<proteinExistence type="inferred from homology"/>
<organism evidence="8 9">
    <name type="scientific">Perkinsus chesapeaki</name>
    <name type="common">Clam parasite</name>
    <name type="synonym">Perkinsus andrewsi</name>
    <dbReference type="NCBI Taxonomy" id="330153"/>
    <lineage>
        <taxon>Eukaryota</taxon>
        <taxon>Sar</taxon>
        <taxon>Alveolata</taxon>
        <taxon>Perkinsozoa</taxon>
        <taxon>Perkinsea</taxon>
        <taxon>Perkinsida</taxon>
        <taxon>Perkinsidae</taxon>
        <taxon>Perkinsus</taxon>
    </lineage>
</organism>
<evidence type="ECO:0000259" key="7">
    <source>
        <dbReference type="PROSITE" id="PS51722"/>
    </source>
</evidence>
<dbReference type="AlphaFoldDB" id="A0A7J6LSN0"/>
<dbReference type="Pfam" id="PF22594">
    <property type="entry name" value="GTP-eEF1A_C"/>
    <property type="match status" value="1"/>
</dbReference>
<dbReference type="SUPFAM" id="SSF50447">
    <property type="entry name" value="Translation proteins"/>
    <property type="match status" value="1"/>
</dbReference>
<keyword evidence="4" id="KW-0547">Nucleotide-binding</keyword>
<dbReference type="InterPro" id="IPR000795">
    <property type="entry name" value="T_Tr_GTP-bd_dom"/>
</dbReference>
<dbReference type="InterPro" id="IPR054696">
    <property type="entry name" value="GTP-eEF1A_C"/>
</dbReference>
<dbReference type="Pfam" id="PF03144">
    <property type="entry name" value="GTP_EFTU_D2"/>
    <property type="match status" value="1"/>
</dbReference>
<gene>
    <name evidence="8" type="ORF">FOL47_006345</name>
</gene>
<dbReference type="InterPro" id="IPR031157">
    <property type="entry name" value="G_TR_CS"/>
</dbReference>
<accession>A0A7J6LSN0</accession>
<dbReference type="FunFam" id="3.40.50.300:FF:001202">
    <property type="entry name" value="Translation elongation factor EF-1 subunit alpha"/>
    <property type="match status" value="1"/>
</dbReference>
<dbReference type="GO" id="GO:0005525">
    <property type="term" value="F:GTP binding"/>
    <property type="evidence" value="ECO:0007669"/>
    <property type="project" value="UniProtKB-KW"/>
</dbReference>
<keyword evidence="9" id="KW-1185">Reference proteome</keyword>
<dbReference type="PRINTS" id="PR00315">
    <property type="entry name" value="ELONGATNFCT"/>
</dbReference>
<comment type="subcellular location">
    <subcellularLocation>
        <location evidence="1">Cytoplasm</location>
    </subcellularLocation>
</comment>
<dbReference type="Gene3D" id="2.40.30.10">
    <property type="entry name" value="Translation factors"/>
    <property type="match status" value="2"/>
</dbReference>
<dbReference type="GO" id="GO:0003924">
    <property type="term" value="F:GTPase activity"/>
    <property type="evidence" value="ECO:0007669"/>
    <property type="project" value="InterPro"/>
</dbReference>
<protein>
    <recommendedName>
        <fullName evidence="7">Tr-type G domain-containing protein</fullName>
    </recommendedName>
</protein>
<evidence type="ECO:0000313" key="9">
    <source>
        <dbReference type="Proteomes" id="UP000591131"/>
    </source>
</evidence>
<keyword evidence="6" id="KW-1133">Transmembrane helix</keyword>
<keyword evidence="3" id="KW-0963">Cytoplasm</keyword>
<comment type="similarity">
    <text evidence="2">Belongs to the TRAFAC class translation factor GTPase superfamily. Classic translation factor GTPase family. EF-Tu/EF-1A subfamily.</text>
</comment>
<dbReference type="OrthoDB" id="342024at2759"/>
<comment type="caution">
    <text evidence="8">The sequence shown here is derived from an EMBL/GenBank/DDBJ whole genome shotgun (WGS) entry which is preliminary data.</text>
</comment>
<evidence type="ECO:0000256" key="1">
    <source>
        <dbReference type="ARBA" id="ARBA00004496"/>
    </source>
</evidence>
<evidence type="ECO:0000256" key="3">
    <source>
        <dbReference type="ARBA" id="ARBA00022490"/>
    </source>
</evidence>
<dbReference type="PROSITE" id="PS00301">
    <property type="entry name" value="G_TR_1"/>
    <property type="match status" value="1"/>
</dbReference>
<dbReference type="InterPro" id="IPR029058">
    <property type="entry name" value="AB_hydrolase_fold"/>
</dbReference>
<evidence type="ECO:0000313" key="8">
    <source>
        <dbReference type="EMBL" id="KAF4662247.1"/>
    </source>
</evidence>
<dbReference type="InterPro" id="IPR004161">
    <property type="entry name" value="EFTu-like_2"/>
</dbReference>
<dbReference type="Proteomes" id="UP000591131">
    <property type="component" value="Unassembled WGS sequence"/>
</dbReference>
<keyword evidence="5" id="KW-0342">GTP-binding</keyword>
<dbReference type="SUPFAM" id="SSF50465">
    <property type="entry name" value="EF-Tu/eEF-1alpha/eIF2-gamma C-terminal domain"/>
    <property type="match status" value="1"/>
</dbReference>
<dbReference type="InterPro" id="IPR050100">
    <property type="entry name" value="TRAFAC_GTPase_members"/>
</dbReference>
<dbReference type="InterPro" id="IPR009000">
    <property type="entry name" value="Transl_B-barrel_sf"/>
</dbReference>
<name>A0A7J6LSN0_PERCH</name>
<evidence type="ECO:0000256" key="5">
    <source>
        <dbReference type="ARBA" id="ARBA00023134"/>
    </source>
</evidence>
<dbReference type="GO" id="GO:0005737">
    <property type="term" value="C:cytoplasm"/>
    <property type="evidence" value="ECO:0007669"/>
    <property type="project" value="UniProtKB-SubCell"/>
</dbReference>
<dbReference type="PANTHER" id="PTHR23115">
    <property type="entry name" value="TRANSLATION FACTOR"/>
    <property type="match status" value="1"/>
</dbReference>
<dbReference type="Gene3D" id="3.40.50.1820">
    <property type="entry name" value="alpha/beta hydrolase"/>
    <property type="match status" value="1"/>
</dbReference>
<feature type="transmembrane region" description="Helical" evidence="6">
    <location>
        <begin position="16"/>
        <end position="37"/>
    </location>
</feature>
<sequence>MTTTRKLLCGFLRNRVFWNSLVLPIGHMIIIFTRILLDNFGPFLMKYVHLPGRLSGCLGGVEAQDGAIPPAKDCTVTFKEYIHGGGFVAANSAVMLHSVTAFSRAPYNFTIYSIDYPLSPEHPYPCPLLSTMQAMKFMKEQLGFDNICIMGDSAGASLALMATLWASEGFDMPELSCGCCYSPIHPSQLPHILGVASVYGVLDAHSWHATHCGRVKSISANEQAISEFAIEASMRMYAGNPNLKKGQPTQFLDAIKKMPPRAAWSLPPINLQCGGKDILVNSTKATYEYLRKRGARVTMKIYPNSRHAFVGMPPAWVGWQDSRPATKEIAHFFYDISCRPVNEDDEPKSPSSTRCFILMSSSDNQSNLREPDPRPHLNLVFIGHVDAGKSTTCGNIMYLSGLVDNRTIEKFEREAKDKNRESWFLAYIMDTNEEERAKGITVEVGRAHFETPHRRFTILDAPGHKNYVPNMISGAAQADIGVLMISARKGEFETGFDKGGQTREHAMLAKTLGVNKLIVTVNKMDDPTVNWSKDRYDQIVDKLTPFLKSCGFNVKSQDDVQFLPISGLKGENLKESPKAPGSDWYKGPTLFKVLDNANPPPRDAVDPLRVPIVDGYRDMGTIAMGKIEQGKACPGQQCIILPNKTITEIQSVYIEDDEYKYANPGEDVRLKLKNVDEEQVQKGFVLSAIENPCPVVQKFQAQLVITDLLEHKPIITIGYTAVLHVHTAIEECTITKLLECVDKQKKTKQKRPRFAKTGQMLLCVIETTNKVCVDTFKHTPQLGRFTLRDEGKTIAIGKIVELPKSATETTA</sequence>
<dbReference type="SUPFAM" id="SSF52540">
    <property type="entry name" value="P-loop containing nucleoside triphosphate hydrolases"/>
    <property type="match status" value="1"/>
</dbReference>
<evidence type="ECO:0000256" key="6">
    <source>
        <dbReference type="SAM" id="Phobius"/>
    </source>
</evidence>
<dbReference type="Pfam" id="PF00009">
    <property type="entry name" value="GTP_EFTU"/>
    <property type="match status" value="1"/>
</dbReference>
<dbReference type="Pfam" id="PF07859">
    <property type="entry name" value="Abhydrolase_3"/>
    <property type="match status" value="1"/>
</dbReference>
<dbReference type="CDD" id="cd03704">
    <property type="entry name" value="eRF3_C_III"/>
    <property type="match status" value="1"/>
</dbReference>
<keyword evidence="6" id="KW-0472">Membrane</keyword>
<dbReference type="InterPro" id="IPR009001">
    <property type="entry name" value="Transl_elong_EF1A/Init_IF2_C"/>
</dbReference>
<dbReference type="CDD" id="cd04089">
    <property type="entry name" value="eRF3_II"/>
    <property type="match status" value="1"/>
</dbReference>
<dbReference type="SUPFAM" id="SSF53474">
    <property type="entry name" value="alpha/beta-Hydrolases"/>
    <property type="match status" value="1"/>
</dbReference>